<keyword evidence="2" id="KW-1133">Transmembrane helix</keyword>
<feature type="compositionally biased region" description="Basic and acidic residues" evidence="1">
    <location>
        <begin position="1"/>
        <end position="12"/>
    </location>
</feature>
<keyword evidence="2" id="KW-0812">Transmembrane</keyword>
<dbReference type="Proteomes" id="UP000202511">
    <property type="component" value="Segment"/>
</dbReference>
<evidence type="ECO:0000313" key="4">
    <source>
        <dbReference type="Proteomes" id="UP000202511"/>
    </source>
</evidence>
<name>A0A0B5IX30_9VIRU</name>
<dbReference type="EMBL" id="KP136319">
    <property type="protein sequence ID" value="AJF97278.1"/>
    <property type="molecule type" value="Genomic_DNA"/>
</dbReference>
<evidence type="ECO:0000313" key="3">
    <source>
        <dbReference type="EMBL" id="AJF97278.1"/>
    </source>
</evidence>
<sequence length="182" mass="20301">MEPYKRHDDRAKTCQQKNKKGRLQRGQPRPLEKKIAHGQHRITKKLDGTKNTRRGEKRQEGQRGHRQKMQNRQVGWLRASTTPGQSGWTVLIKACLCVYSGVALVAALVEALLWSTRRATGLVTACRGIGIWPREPAPPTPGTGDTLWSSRSACLLVGLGTGALWPVWAAAALVILLRRRRQ</sequence>
<accession>A0A0B5IX30</accession>
<feature type="region of interest" description="Disordered" evidence="1">
    <location>
        <begin position="1"/>
        <end position="74"/>
    </location>
</feature>
<keyword evidence="2" id="KW-0472">Membrane</keyword>
<protein>
    <submittedName>
        <fullName evidence="3">Uncharacterized protein</fullName>
    </submittedName>
</protein>
<feature type="compositionally biased region" description="Basic and acidic residues" evidence="1">
    <location>
        <begin position="44"/>
        <end position="63"/>
    </location>
</feature>
<reference evidence="3 4" key="1">
    <citation type="journal article" date="2015" name="Parasitol. Res.">
        <title>Viruses in close associations with free-living amoebae.</title>
        <authorList>
            <person name="Scheid P."/>
        </authorList>
    </citation>
    <scope>NUCLEOTIDE SEQUENCE [LARGE SCALE GENOMIC DNA]</scope>
    <source>
        <strain evidence="3">KlaHel</strain>
    </source>
</reference>
<dbReference type="KEGG" id="vg:23462195"/>
<dbReference type="GeneID" id="23462195"/>
<evidence type="ECO:0000256" key="1">
    <source>
        <dbReference type="SAM" id="MobiDB-lite"/>
    </source>
</evidence>
<dbReference type="RefSeq" id="YP_009119513.1">
    <property type="nucleotide sequence ID" value="NC_026440.1"/>
</dbReference>
<evidence type="ECO:0000256" key="2">
    <source>
        <dbReference type="SAM" id="Phobius"/>
    </source>
</evidence>
<feature type="transmembrane region" description="Helical" evidence="2">
    <location>
        <begin position="90"/>
        <end position="114"/>
    </location>
</feature>
<feature type="transmembrane region" description="Helical" evidence="2">
    <location>
        <begin position="155"/>
        <end position="177"/>
    </location>
</feature>
<organism evidence="3 4">
    <name type="scientific">Pandoravirus inopinatum</name>
    <dbReference type="NCBI Taxonomy" id="1605721"/>
    <lineage>
        <taxon>Viruses</taxon>
        <taxon>Pandoravirus</taxon>
    </lineage>
</organism>
<proteinExistence type="predicted"/>